<dbReference type="OrthoDB" id="9817344at2"/>
<reference evidence="1 2" key="1">
    <citation type="submission" date="2014-11" db="EMBL/GenBank/DDBJ databases">
        <title>A Rickettsiales Symbiont of Amoebae With Ancient Features.</title>
        <authorList>
            <person name="Schulz F."/>
            <person name="Martijn J."/>
            <person name="Wascher F."/>
            <person name="Kostanjsek R."/>
            <person name="Ettema T.J."/>
            <person name="Horn M."/>
        </authorList>
    </citation>
    <scope>NUCLEOTIDE SEQUENCE [LARGE SCALE GENOMIC DNA]</scope>
    <source>
        <strain evidence="1 2">UWC36</strain>
    </source>
</reference>
<dbReference type="EMBL" id="JSWE01000124">
    <property type="protein sequence ID" value="KIE05081.1"/>
    <property type="molecule type" value="Genomic_DNA"/>
</dbReference>
<dbReference type="RefSeq" id="WP_039457204.1">
    <property type="nucleotide sequence ID" value="NZ_JSWE01000124.1"/>
</dbReference>
<dbReference type="AlphaFoldDB" id="A0A0C1MYR9"/>
<proteinExistence type="predicted"/>
<evidence type="ECO:0000313" key="2">
    <source>
        <dbReference type="Proteomes" id="UP000031258"/>
    </source>
</evidence>
<sequence>MKREEYDAQTREIRDRYRERGIKCRALIKQFNDLNQAFGFYFQIDYFADNLGAEAAKAHKINIEYKDTENVLRNKFKEMQIPSNISIDYNISLPIGLSMSRSDIEEFVTPEALQKLLQESLPGTSIEPEKIDALTEALHNVLYSKIASHLLFEEQAEKRKVMRQEFQNILAKISKDSCELLDLKQAYKDENALSNRDLKKDMLTKEIDKGIEALKQQYHSVVEETGVTAIINKDSSFYQLLMSNSNSKISFFLHKVSKMLNSVEERQALQVEKIIENIPPELLTKIHSVQTQIEKDTVDNNSNMLKKFFGVKQNAYKFQNLVGMEIKDLQLQKAVEEIKKIILPIFTEDLSKEQGVTKEGLRESIGNFTKNLNKKAELTEGKINGK</sequence>
<gene>
    <name evidence="1" type="ORF">NF27_EY01770</name>
</gene>
<evidence type="ECO:0000313" key="1">
    <source>
        <dbReference type="EMBL" id="KIE05081.1"/>
    </source>
</evidence>
<dbReference type="Proteomes" id="UP000031258">
    <property type="component" value="Unassembled WGS sequence"/>
</dbReference>
<name>A0A0C1MYR9_9RICK</name>
<keyword evidence="2" id="KW-1185">Reference proteome</keyword>
<accession>A0A0C1MYR9</accession>
<protein>
    <submittedName>
        <fullName evidence="1">Uncharacterized protein</fullName>
    </submittedName>
</protein>
<organism evidence="1 2">
    <name type="scientific">Candidatus Jidaibacter acanthamoebae</name>
    <dbReference type="NCBI Taxonomy" id="86105"/>
    <lineage>
        <taxon>Bacteria</taxon>
        <taxon>Pseudomonadati</taxon>
        <taxon>Pseudomonadota</taxon>
        <taxon>Alphaproteobacteria</taxon>
        <taxon>Rickettsiales</taxon>
        <taxon>Candidatus Midichloriaceae</taxon>
        <taxon>Candidatus Jidaibacter</taxon>
    </lineage>
</organism>
<comment type="caution">
    <text evidence="1">The sequence shown here is derived from an EMBL/GenBank/DDBJ whole genome shotgun (WGS) entry which is preliminary data.</text>
</comment>